<accession>A0AAV7EQC0</accession>
<proteinExistence type="predicted"/>
<keyword evidence="3" id="KW-1185">Reference proteome</keyword>
<evidence type="ECO:0000313" key="3">
    <source>
        <dbReference type="Proteomes" id="UP000825729"/>
    </source>
</evidence>
<evidence type="ECO:0000313" key="2">
    <source>
        <dbReference type="EMBL" id="KAG9451035.1"/>
    </source>
</evidence>
<reference evidence="2 3" key="1">
    <citation type="submission" date="2021-07" db="EMBL/GenBank/DDBJ databases">
        <title>The Aristolochia fimbriata genome: insights into angiosperm evolution, floral development and chemical biosynthesis.</title>
        <authorList>
            <person name="Jiao Y."/>
        </authorList>
    </citation>
    <scope>NUCLEOTIDE SEQUENCE [LARGE SCALE GENOMIC DNA]</scope>
    <source>
        <strain evidence="2">IBCAS-2021</strain>
        <tissue evidence="2">Leaf</tissue>
    </source>
</reference>
<name>A0AAV7EQC0_ARIFI</name>
<organism evidence="2 3">
    <name type="scientific">Aristolochia fimbriata</name>
    <name type="common">White veined hardy Dutchman's pipe vine</name>
    <dbReference type="NCBI Taxonomy" id="158543"/>
    <lineage>
        <taxon>Eukaryota</taxon>
        <taxon>Viridiplantae</taxon>
        <taxon>Streptophyta</taxon>
        <taxon>Embryophyta</taxon>
        <taxon>Tracheophyta</taxon>
        <taxon>Spermatophyta</taxon>
        <taxon>Magnoliopsida</taxon>
        <taxon>Magnoliidae</taxon>
        <taxon>Piperales</taxon>
        <taxon>Aristolochiaceae</taxon>
        <taxon>Aristolochia</taxon>
    </lineage>
</organism>
<feature type="transmembrane region" description="Helical" evidence="1">
    <location>
        <begin position="16"/>
        <end position="32"/>
    </location>
</feature>
<comment type="caution">
    <text evidence="2">The sequence shown here is derived from an EMBL/GenBank/DDBJ whole genome shotgun (WGS) entry which is preliminary data.</text>
</comment>
<keyword evidence="1" id="KW-1133">Transmembrane helix</keyword>
<keyword evidence="1" id="KW-0812">Transmembrane</keyword>
<keyword evidence="1" id="KW-0472">Membrane</keyword>
<protein>
    <submittedName>
        <fullName evidence="2">Uncharacterized protein</fullName>
    </submittedName>
</protein>
<dbReference type="AlphaFoldDB" id="A0AAV7EQC0"/>
<dbReference type="Proteomes" id="UP000825729">
    <property type="component" value="Unassembled WGS sequence"/>
</dbReference>
<evidence type="ECO:0000256" key="1">
    <source>
        <dbReference type="SAM" id="Phobius"/>
    </source>
</evidence>
<dbReference type="EMBL" id="JAINDJ010000004">
    <property type="protein sequence ID" value="KAG9451035.1"/>
    <property type="molecule type" value="Genomic_DNA"/>
</dbReference>
<sequence length="112" mass="12902">MPGSCYHDVRLNQTPYGLFILISNYFFLGDLYQKHTNRFHLDEPIKPGNPGWVERIRADGARVAGHNRAAHANPRGALNRKDISNTWRASEARQQLIFRRAVSPQGLRHQLR</sequence>
<gene>
    <name evidence="2" type="ORF">H6P81_011000</name>
</gene>